<sequence>MLHNKKFYSYFNHLFSAFSPLKISPYLMDSVVDFGREKFSENLDQISYRIFCYGALGVVLTSFSKRGLFLTEMAIASDGGATNGIMKQESTNIEKTFSLVYSQRLGV</sequence>
<protein>
    <submittedName>
        <fullName evidence="1">Uncharacterized protein</fullName>
    </submittedName>
</protein>
<reference evidence="1 2" key="2">
    <citation type="journal article" date="2011" name="Mol. Biol. Evol.">
        <title>Unity in variety--the pan-genome of the Chlamydiae.</title>
        <authorList>
            <person name="Collingro A."/>
            <person name="Tischler P."/>
            <person name="Weinmaier T."/>
            <person name="Penz T."/>
            <person name="Heinz E."/>
            <person name="Brunham R.C."/>
            <person name="Read T.D."/>
            <person name="Bavoil P.M."/>
            <person name="Sachse K."/>
            <person name="Kahane S."/>
            <person name="Friedman M.G."/>
            <person name="Rattei T."/>
            <person name="Myers G.S."/>
            <person name="Horn M."/>
        </authorList>
    </citation>
    <scope>NUCLEOTIDE SEQUENCE [LARGE SCALE GENOMIC DNA]</scope>
    <source>
        <strain evidence="2">ATCC VR-1471 / Z</strain>
    </source>
</reference>
<accession>F8L4Z4</accession>
<organism evidence="1 2">
    <name type="scientific">Simkania negevensis (strain ATCC VR-1471 / DSM 27360 / Z)</name>
    <dbReference type="NCBI Taxonomy" id="331113"/>
    <lineage>
        <taxon>Bacteria</taxon>
        <taxon>Pseudomonadati</taxon>
        <taxon>Chlamydiota</taxon>
        <taxon>Chlamydiia</taxon>
        <taxon>Parachlamydiales</taxon>
        <taxon>Simkaniaceae</taxon>
        <taxon>Simkania</taxon>
    </lineage>
</organism>
<proteinExistence type="predicted"/>
<dbReference type="EMBL" id="FR872582">
    <property type="protein sequence ID" value="CCB89154.1"/>
    <property type="molecule type" value="Genomic_DNA"/>
</dbReference>
<name>F8L4Z4_SIMNZ</name>
<evidence type="ECO:0000313" key="1">
    <source>
        <dbReference type="EMBL" id="CCB89154.1"/>
    </source>
</evidence>
<keyword evidence="2" id="KW-1185">Reference proteome</keyword>
<dbReference type="KEGG" id="sng:SNE_A12770"/>
<dbReference type="HOGENOM" id="CLU_2208296_0_0_0"/>
<dbReference type="AlphaFoldDB" id="F8L4Z4"/>
<dbReference type="Proteomes" id="UP000000496">
    <property type="component" value="Chromosome gsn.131"/>
</dbReference>
<evidence type="ECO:0000313" key="2">
    <source>
        <dbReference type="Proteomes" id="UP000000496"/>
    </source>
</evidence>
<reference key="1">
    <citation type="journal article" date="2011" name="Mol. Biol. Evol.">
        <title>Unity in variety -- the pan-genome of the Chlamydiae.</title>
        <authorList>
            <person name="Collingro A."/>
            <person name="Tischler P."/>
            <person name="Weinmaier T."/>
            <person name="Penz T."/>
            <person name="Heinz E."/>
            <person name="Brunham R.C."/>
            <person name="Read T.D."/>
            <person name="Bavoil P.M."/>
            <person name="Sachse K."/>
            <person name="Kahane S."/>
            <person name="Friedman M.G."/>
            <person name="Rattei T."/>
            <person name="Myers G.S.A."/>
            <person name="Horn M."/>
        </authorList>
    </citation>
    <scope>NUCLEOTIDE SEQUENCE</scope>
    <source>
        <strain>Z</strain>
    </source>
</reference>
<gene>
    <name evidence="1" type="ordered locus">SNE_A12770</name>
</gene>